<reference evidence="4" key="1">
    <citation type="submission" date="2021-01" db="EMBL/GenBank/DDBJ databases">
        <authorList>
            <person name="Corre E."/>
            <person name="Pelletier E."/>
            <person name="Niang G."/>
            <person name="Scheremetjew M."/>
            <person name="Finn R."/>
            <person name="Kale V."/>
            <person name="Holt S."/>
            <person name="Cochrane G."/>
            <person name="Meng A."/>
            <person name="Brown T."/>
            <person name="Cohen L."/>
        </authorList>
    </citation>
    <scope>NUCLEOTIDE SEQUENCE</scope>
    <source>
        <strain evidence="4">MM31A-1</strain>
    </source>
</reference>
<evidence type="ECO:0000256" key="2">
    <source>
        <dbReference type="ARBA" id="ARBA00009320"/>
    </source>
</evidence>
<comment type="cofactor">
    <cofactor evidence="1">
        <name>pyridoxal 5'-phosphate</name>
        <dbReference type="ChEBI" id="CHEBI:597326"/>
    </cofactor>
</comment>
<dbReference type="Gene3D" id="3.20.10.10">
    <property type="entry name" value="D-amino Acid Aminotransferase, subunit A, domain 2"/>
    <property type="match status" value="1"/>
</dbReference>
<dbReference type="InterPro" id="IPR043132">
    <property type="entry name" value="BCAT-like_C"/>
</dbReference>
<comment type="similarity">
    <text evidence="2">Belongs to the class-IV pyridoxal-phosphate-dependent aminotransferase family.</text>
</comment>
<dbReference type="GO" id="GO:0046394">
    <property type="term" value="P:carboxylic acid biosynthetic process"/>
    <property type="evidence" value="ECO:0007669"/>
    <property type="project" value="UniProtKB-ARBA"/>
</dbReference>
<dbReference type="FunFam" id="3.30.470.10:FF:000010">
    <property type="entry name" value="Branched-chain-amino-acid aminotransferase-like protein 1"/>
    <property type="match status" value="1"/>
</dbReference>
<dbReference type="Gene3D" id="3.30.470.10">
    <property type="match status" value="1"/>
</dbReference>
<dbReference type="AlphaFoldDB" id="A0A7S3V7S2"/>
<organism evidence="4">
    <name type="scientific">Chaetoceros debilis</name>
    <dbReference type="NCBI Taxonomy" id="122233"/>
    <lineage>
        <taxon>Eukaryota</taxon>
        <taxon>Sar</taxon>
        <taxon>Stramenopiles</taxon>
        <taxon>Ochrophyta</taxon>
        <taxon>Bacillariophyta</taxon>
        <taxon>Coscinodiscophyceae</taxon>
        <taxon>Chaetocerotophycidae</taxon>
        <taxon>Chaetocerotales</taxon>
        <taxon>Chaetocerotaceae</taxon>
        <taxon>Chaetoceros</taxon>
    </lineage>
</organism>
<proteinExistence type="inferred from homology"/>
<dbReference type="InterPro" id="IPR043131">
    <property type="entry name" value="BCAT-like_N"/>
</dbReference>
<keyword evidence="3" id="KW-0663">Pyridoxal phosphate</keyword>
<dbReference type="PANTHER" id="PTHR42743:SF11">
    <property type="entry name" value="AMINODEOXYCHORISMATE LYASE"/>
    <property type="match status" value="1"/>
</dbReference>
<dbReference type="GO" id="GO:0008652">
    <property type="term" value="P:amino acid biosynthetic process"/>
    <property type="evidence" value="ECO:0007669"/>
    <property type="project" value="UniProtKB-ARBA"/>
</dbReference>
<dbReference type="InterPro" id="IPR050571">
    <property type="entry name" value="Class-IV_PLP-Dep_Aminotrnsfr"/>
</dbReference>
<dbReference type="Pfam" id="PF01063">
    <property type="entry name" value="Aminotran_4"/>
    <property type="match status" value="1"/>
</dbReference>
<dbReference type="Pfam" id="PF19798">
    <property type="entry name" value="Sulfotransfer_5"/>
    <property type="match status" value="2"/>
</dbReference>
<protein>
    <recommendedName>
        <fullName evidence="5">Branched-chain-amino-acid aminotransferase</fullName>
    </recommendedName>
</protein>
<dbReference type="InterPro" id="IPR027417">
    <property type="entry name" value="P-loop_NTPase"/>
</dbReference>
<accession>A0A7S3V7S2</accession>
<name>A0A7S3V7S2_9STRA</name>
<evidence type="ECO:0000256" key="3">
    <source>
        <dbReference type="ARBA" id="ARBA00022898"/>
    </source>
</evidence>
<dbReference type="GO" id="GO:0003824">
    <property type="term" value="F:catalytic activity"/>
    <property type="evidence" value="ECO:0007669"/>
    <property type="project" value="InterPro"/>
</dbReference>
<gene>
    <name evidence="4" type="ORF">CDEB00056_LOCUS7276</name>
</gene>
<evidence type="ECO:0000256" key="1">
    <source>
        <dbReference type="ARBA" id="ARBA00001933"/>
    </source>
</evidence>
<evidence type="ECO:0008006" key="5">
    <source>
        <dbReference type="Google" id="ProtNLM"/>
    </source>
</evidence>
<evidence type="ECO:0000313" key="4">
    <source>
        <dbReference type="EMBL" id="CAE0462435.1"/>
    </source>
</evidence>
<dbReference type="PANTHER" id="PTHR42743">
    <property type="entry name" value="AMINO-ACID AMINOTRANSFERASE"/>
    <property type="match status" value="1"/>
</dbReference>
<dbReference type="SUPFAM" id="SSF56752">
    <property type="entry name" value="D-aminoacid aminotransferase-like PLP-dependent enzymes"/>
    <property type="match status" value="1"/>
</dbReference>
<dbReference type="InterPro" id="IPR036038">
    <property type="entry name" value="Aminotransferase-like"/>
</dbReference>
<dbReference type="SUPFAM" id="SSF52540">
    <property type="entry name" value="P-loop containing nucleoside triphosphate hydrolases"/>
    <property type="match status" value="1"/>
</dbReference>
<dbReference type="EMBL" id="HBIO01009451">
    <property type="protein sequence ID" value="CAE0462435.1"/>
    <property type="molecule type" value="Transcribed_RNA"/>
</dbReference>
<dbReference type="FunFam" id="3.20.10.10:FF:000002">
    <property type="entry name" value="D-alanine aminotransferase"/>
    <property type="match status" value="1"/>
</dbReference>
<dbReference type="Gene3D" id="3.40.50.300">
    <property type="entry name" value="P-loop containing nucleotide triphosphate hydrolases"/>
    <property type="match status" value="1"/>
</dbReference>
<sequence length="628" mass="69998">MIGTMESITQSITIIHCWSAPRSRSTALLYSFEAREDCVALDEPLYRRWLEENPDVTRPYKDELISGTPHTNAKEEDYFKWTREKDDLNTRLLSSVEHLVSTGCGTGDSAEADGNGIIFVKHIAKFASLYDFDNEARIDRIFNKVEIRHKHVLLIRDPVAILSSWDASSDVHNNSVNPNEVGIVQLLSIYSDVKSRLKERNKDVYVIDSDELSSGPQKALGTLCDELRIPFLDSMLSWKSGPHNCDGPWADWWYHSVHKTTGWEVNANAGPTGNGSRKYRTLDRSLMPILRISLGPYNFLKQLTSRYRHRGPEPSQIFEDPRNEDLLVYIGAPGSGRLIPRDFAGVSPWDSSVQGGDATWEGIRVYRGKILSLDRHLKRLFKSAKALGFNNNVHTKEEVVDAIFQTLAANGMRDNAHMRLTLTRGEKCTSSMNPNFNVYGTTLIILAEWKPTEGQTTYDNSKGISLITSTVRRNSPSTCDSKIHHNNMINNILPKIQANLAGVADALMLDLNGFVSETNATNVFMVEDGVLLTPTADACLPGITRETVLVLAKELGIETVVKNISLAEFHAADEVFTSGTMGELTPVTMIDGRTIGNGKVGEVTLQLQEIYSTVPDRPGWTTELPPFD</sequence>
<dbReference type="InterPro" id="IPR001544">
    <property type="entry name" value="Aminotrans_IV"/>
</dbReference>